<protein>
    <recommendedName>
        <fullName evidence="6">Right handed beta helix domain-containing protein</fullName>
    </recommendedName>
</protein>
<keyword evidence="3" id="KW-0732">Signal</keyword>
<keyword evidence="2" id="KW-0472">Membrane</keyword>
<dbReference type="InterPro" id="IPR011050">
    <property type="entry name" value="Pectin_lyase_fold/virulence"/>
</dbReference>
<proteinExistence type="predicted"/>
<feature type="chain" id="PRO_5038735338" description="Right handed beta helix domain-containing protein" evidence="3">
    <location>
        <begin position="35"/>
        <end position="794"/>
    </location>
</feature>
<feature type="signal peptide" evidence="3">
    <location>
        <begin position="1"/>
        <end position="34"/>
    </location>
</feature>
<dbReference type="EMBL" id="DXBB01000084">
    <property type="protein sequence ID" value="HIZ73139.1"/>
    <property type="molecule type" value="Genomic_DNA"/>
</dbReference>
<evidence type="ECO:0000256" key="1">
    <source>
        <dbReference type="SAM" id="MobiDB-lite"/>
    </source>
</evidence>
<keyword evidence="2" id="KW-1133">Transmembrane helix</keyword>
<dbReference type="AlphaFoldDB" id="A0A9D2G4Y2"/>
<comment type="caution">
    <text evidence="4">The sequence shown here is derived from an EMBL/GenBank/DDBJ whole genome shotgun (WGS) entry which is preliminary data.</text>
</comment>
<feature type="transmembrane region" description="Helical" evidence="2">
    <location>
        <begin position="754"/>
        <end position="779"/>
    </location>
</feature>
<keyword evidence="2" id="KW-0812">Transmembrane</keyword>
<feature type="region of interest" description="Disordered" evidence="1">
    <location>
        <begin position="43"/>
        <end position="107"/>
    </location>
</feature>
<sequence length="794" mass="82378">MRTKRSVAIIMLLVALFAALILCFISLAPARALASEADVPGIAADGQENQDVPETGDGSETPEEPETGDGSETPEEPETPGEDPDEGSETPGEEPEEPGDEPAPPAAQGVVRVTKDGTSTEYPTLSAALSAWTAGTTLTLLQDVSSATLEVSVSCTLDLNGFTLQGTSGRTLRVAGALTVTDTSRTSGGEIAGGGVRVERGGSLLLAGGYLTDNRAEEGGGVFVNDGGSFTMTGGTVTGNSATGNGGGVCLLGGASFTMTGGRIAENTASGSGGGVYAAGGVSLSGGATISGNTAGGETGNLYLASGQSITANSLSGQVGISMPQSGTFATGSASGFFSDIPAYETEEANGVFLLVLTPLARVTASYSSAENVYPTTELEALRAGLTVTGINENGTEYLASALTYELTLPSGVEALTVGSCEIVVTATGEGGERAETSFFVNVVAPTLQSFEVAFEQTVTVYFDSDIDLLAPDLKVTGQFSDGITRPLGRTAEETQALSGDDYITSYYELSGDLSAHVAGTVNLIVRAGSRVTLVKVTVSRHIIDTADIPVTDATAVEQAGDWQVDPYLFTPELPAGVEPEVTVLGAEGNGNLAAGTYEVEIAFRVTDENNYELTGGPLSATLTVYYSSLTVTNEDGSVRFTVEREGGIPLSWELTIEDVTDEVSQPKLDGSMESRQIFAISLRDGGRIITELDTPITVRIAIDGFFANKEISLYRLVSDGQHIAVESTREGDYLTFTTTSVQTQYAVAYDAGFGLYLALTIVFGVLCVGGAGLLFWYFKHKKKLDMTLPKNEE</sequence>
<dbReference type="Proteomes" id="UP000824102">
    <property type="component" value="Unassembled WGS sequence"/>
</dbReference>
<reference evidence="4" key="2">
    <citation type="submission" date="2021-04" db="EMBL/GenBank/DDBJ databases">
        <authorList>
            <person name="Gilroy R."/>
        </authorList>
    </citation>
    <scope>NUCLEOTIDE SEQUENCE</scope>
    <source>
        <strain evidence="4">ChiW7-2402</strain>
    </source>
</reference>
<feature type="compositionally biased region" description="Acidic residues" evidence="1">
    <location>
        <begin position="60"/>
        <end position="100"/>
    </location>
</feature>
<evidence type="ECO:0008006" key="6">
    <source>
        <dbReference type="Google" id="ProtNLM"/>
    </source>
</evidence>
<gene>
    <name evidence="4" type="ORF">H9964_06130</name>
</gene>
<name>A0A9D2G4Y2_9FIRM</name>
<evidence type="ECO:0000256" key="2">
    <source>
        <dbReference type="SAM" id="Phobius"/>
    </source>
</evidence>
<accession>A0A9D2G4Y2</accession>
<evidence type="ECO:0000313" key="5">
    <source>
        <dbReference type="Proteomes" id="UP000824102"/>
    </source>
</evidence>
<dbReference type="SUPFAM" id="SSF51126">
    <property type="entry name" value="Pectin lyase-like"/>
    <property type="match status" value="1"/>
</dbReference>
<evidence type="ECO:0000256" key="3">
    <source>
        <dbReference type="SAM" id="SignalP"/>
    </source>
</evidence>
<organism evidence="4 5">
    <name type="scientific">Candidatus Gallimonas intestinavium</name>
    <dbReference type="NCBI Taxonomy" id="2838603"/>
    <lineage>
        <taxon>Bacteria</taxon>
        <taxon>Bacillati</taxon>
        <taxon>Bacillota</taxon>
        <taxon>Clostridia</taxon>
        <taxon>Candidatus Gallimonas</taxon>
    </lineage>
</organism>
<reference evidence="4" key="1">
    <citation type="journal article" date="2021" name="PeerJ">
        <title>Extensive microbial diversity within the chicken gut microbiome revealed by metagenomics and culture.</title>
        <authorList>
            <person name="Gilroy R."/>
            <person name="Ravi A."/>
            <person name="Getino M."/>
            <person name="Pursley I."/>
            <person name="Horton D.L."/>
            <person name="Alikhan N.F."/>
            <person name="Baker D."/>
            <person name="Gharbi K."/>
            <person name="Hall N."/>
            <person name="Watson M."/>
            <person name="Adriaenssens E.M."/>
            <person name="Foster-Nyarko E."/>
            <person name="Jarju S."/>
            <person name="Secka A."/>
            <person name="Antonio M."/>
            <person name="Oren A."/>
            <person name="Chaudhuri R.R."/>
            <person name="La Ragione R."/>
            <person name="Hildebrand F."/>
            <person name="Pallen M.J."/>
        </authorList>
    </citation>
    <scope>NUCLEOTIDE SEQUENCE</scope>
    <source>
        <strain evidence="4">ChiW7-2402</strain>
    </source>
</reference>
<evidence type="ECO:0000313" key="4">
    <source>
        <dbReference type="EMBL" id="HIZ73139.1"/>
    </source>
</evidence>